<dbReference type="EMBL" id="VXRG01000078">
    <property type="protein sequence ID" value="MXY93658.1"/>
    <property type="molecule type" value="Genomic_DNA"/>
</dbReference>
<dbReference type="InterPro" id="IPR037069">
    <property type="entry name" value="AcylCoA_DH/ox_N_sf"/>
</dbReference>
<comment type="caution">
    <text evidence="10">The sequence shown here is derived from an EMBL/GenBank/DDBJ whole genome shotgun (WGS) entry which is preliminary data.</text>
</comment>
<evidence type="ECO:0000259" key="7">
    <source>
        <dbReference type="Pfam" id="PF00441"/>
    </source>
</evidence>
<dbReference type="Pfam" id="PF02771">
    <property type="entry name" value="Acyl-CoA_dh_N"/>
    <property type="match status" value="1"/>
</dbReference>
<dbReference type="InterPro" id="IPR006091">
    <property type="entry name" value="Acyl-CoA_Oxase/DH_mid-dom"/>
</dbReference>
<name>A0A6B0YWA9_9CHLR</name>
<dbReference type="Pfam" id="PF00441">
    <property type="entry name" value="Acyl-CoA_dh_1"/>
    <property type="match status" value="1"/>
</dbReference>
<evidence type="ECO:0000256" key="4">
    <source>
        <dbReference type="ARBA" id="ARBA00022827"/>
    </source>
</evidence>
<comment type="similarity">
    <text evidence="2 6">Belongs to the acyl-CoA dehydrogenase family.</text>
</comment>
<dbReference type="Pfam" id="PF02770">
    <property type="entry name" value="Acyl-CoA_dh_M"/>
    <property type="match status" value="1"/>
</dbReference>
<keyword evidence="3 6" id="KW-0285">Flavoprotein</keyword>
<proteinExistence type="inferred from homology"/>
<evidence type="ECO:0000313" key="10">
    <source>
        <dbReference type="EMBL" id="MXY93658.1"/>
    </source>
</evidence>
<dbReference type="FunFam" id="1.20.140.10:FF:000011">
    <property type="entry name" value="Medium-chain specific acyl-CoA dehydrogenase, mitochondrial"/>
    <property type="match status" value="1"/>
</dbReference>
<dbReference type="InterPro" id="IPR009100">
    <property type="entry name" value="AcylCoA_DH/oxidase_NM_dom_sf"/>
</dbReference>
<organism evidence="10">
    <name type="scientific">Caldilineaceae bacterium SB0664_bin_27</name>
    <dbReference type="NCBI Taxonomy" id="2605260"/>
    <lineage>
        <taxon>Bacteria</taxon>
        <taxon>Bacillati</taxon>
        <taxon>Chloroflexota</taxon>
        <taxon>Caldilineae</taxon>
        <taxon>Caldilineales</taxon>
        <taxon>Caldilineaceae</taxon>
    </lineage>
</organism>
<comment type="cofactor">
    <cofactor evidence="1 6">
        <name>FAD</name>
        <dbReference type="ChEBI" id="CHEBI:57692"/>
    </cofactor>
</comment>
<evidence type="ECO:0000259" key="9">
    <source>
        <dbReference type="Pfam" id="PF02771"/>
    </source>
</evidence>
<dbReference type="FunFam" id="1.10.540.10:FF:000026">
    <property type="entry name" value="Acyl-CoA dehydrogenase medium chain"/>
    <property type="match status" value="1"/>
</dbReference>
<dbReference type="PROSITE" id="PS00072">
    <property type="entry name" value="ACYL_COA_DH_1"/>
    <property type="match status" value="1"/>
</dbReference>
<dbReference type="GO" id="GO:0003995">
    <property type="term" value="F:acyl-CoA dehydrogenase activity"/>
    <property type="evidence" value="ECO:0007669"/>
    <property type="project" value="InterPro"/>
</dbReference>
<dbReference type="GO" id="GO:0050660">
    <property type="term" value="F:flavin adenine dinucleotide binding"/>
    <property type="evidence" value="ECO:0007669"/>
    <property type="project" value="InterPro"/>
</dbReference>
<protein>
    <submittedName>
        <fullName evidence="10">Acyl-CoA dehydrogenase</fullName>
    </submittedName>
</protein>
<dbReference type="Gene3D" id="1.10.540.10">
    <property type="entry name" value="Acyl-CoA dehydrogenase/oxidase, N-terminal domain"/>
    <property type="match status" value="1"/>
</dbReference>
<dbReference type="InterPro" id="IPR013786">
    <property type="entry name" value="AcylCoA_DH/ox_N"/>
</dbReference>
<dbReference type="PANTHER" id="PTHR43884">
    <property type="entry name" value="ACYL-COA DEHYDROGENASE"/>
    <property type="match status" value="1"/>
</dbReference>
<accession>A0A6B0YWA9</accession>
<feature type="domain" description="Acyl-CoA oxidase/dehydrogenase middle" evidence="8">
    <location>
        <begin position="122"/>
        <end position="217"/>
    </location>
</feature>
<sequence length="381" mass="42129">MPMYELPEDVKMLRELAMDFTRREIMPRAEYYDQNDEWPWEIFQKAREVGLVNLNIPEEYGGMGATALEECVIAESMSYGCSGIQTALMLNQLAILPLLIAGNDEQKRRYLPWIADEGKIAAYCMTEPDAGSDVAGIKSTAIRRQDSYVLNGSKTWITDGPVASFFAVFAKTDPEGGHNGISCFVVERDWPGVSTGQPLAKMGQHAAQACQVFFENVEVPVCNRLGDEGEGFRIAMKAFDKSRPGVAIAAVGVANRALDEAVAYAGERTAFGQPISHFQGVGFILADMAIRVEAGRHLAYKAAWELDRGVRNTMSAAMAKAYCAEAAMKNATDAVQVFGGNGYSREFPVEKLMRDAKIYQIYEGTTQIQQMIIMRELYRES</sequence>
<evidence type="ECO:0000256" key="5">
    <source>
        <dbReference type="ARBA" id="ARBA00023002"/>
    </source>
</evidence>
<feature type="domain" description="Acyl-CoA dehydrogenase/oxidase N-terminal" evidence="9">
    <location>
        <begin position="8"/>
        <end position="116"/>
    </location>
</feature>
<keyword evidence="5 6" id="KW-0560">Oxidoreductase</keyword>
<reference evidence="10" key="1">
    <citation type="submission" date="2019-09" db="EMBL/GenBank/DDBJ databases">
        <title>Characterisation of the sponge microbiome using genome-centric metagenomics.</title>
        <authorList>
            <person name="Engelberts J.P."/>
            <person name="Robbins S.J."/>
            <person name="De Goeij J.M."/>
            <person name="Aranda M."/>
            <person name="Bell S.C."/>
            <person name="Webster N.S."/>
        </authorList>
    </citation>
    <scope>NUCLEOTIDE SEQUENCE</scope>
    <source>
        <strain evidence="10">SB0664_bin_27</strain>
    </source>
</reference>
<dbReference type="InterPro" id="IPR009075">
    <property type="entry name" value="AcylCo_DH/oxidase_C"/>
</dbReference>
<evidence type="ECO:0000259" key="8">
    <source>
        <dbReference type="Pfam" id="PF02770"/>
    </source>
</evidence>
<feature type="domain" description="Acyl-CoA dehydrogenase/oxidase C-terminal" evidence="7">
    <location>
        <begin position="229"/>
        <end position="377"/>
    </location>
</feature>
<dbReference type="SUPFAM" id="SSF56645">
    <property type="entry name" value="Acyl-CoA dehydrogenase NM domain-like"/>
    <property type="match status" value="1"/>
</dbReference>
<dbReference type="Gene3D" id="1.20.140.10">
    <property type="entry name" value="Butyryl-CoA Dehydrogenase, subunit A, domain 3"/>
    <property type="match status" value="1"/>
</dbReference>
<evidence type="ECO:0000256" key="6">
    <source>
        <dbReference type="RuleBase" id="RU362125"/>
    </source>
</evidence>
<keyword evidence="4 6" id="KW-0274">FAD</keyword>
<dbReference type="PROSITE" id="PS00073">
    <property type="entry name" value="ACYL_COA_DH_2"/>
    <property type="match status" value="1"/>
</dbReference>
<evidence type="ECO:0000256" key="3">
    <source>
        <dbReference type="ARBA" id="ARBA00022630"/>
    </source>
</evidence>
<dbReference type="InterPro" id="IPR046373">
    <property type="entry name" value="Acyl-CoA_Oxase/DH_mid-dom_sf"/>
</dbReference>
<dbReference type="Gene3D" id="2.40.110.10">
    <property type="entry name" value="Butyryl-CoA Dehydrogenase, subunit A, domain 2"/>
    <property type="match status" value="1"/>
</dbReference>
<evidence type="ECO:0000256" key="1">
    <source>
        <dbReference type="ARBA" id="ARBA00001974"/>
    </source>
</evidence>
<dbReference type="SUPFAM" id="SSF47203">
    <property type="entry name" value="Acyl-CoA dehydrogenase C-terminal domain-like"/>
    <property type="match status" value="1"/>
</dbReference>
<dbReference type="InterPro" id="IPR036250">
    <property type="entry name" value="AcylCo_DH-like_C"/>
</dbReference>
<dbReference type="InterPro" id="IPR006089">
    <property type="entry name" value="Acyl-CoA_DH_CS"/>
</dbReference>
<dbReference type="FunFam" id="2.40.110.10:FF:000001">
    <property type="entry name" value="Acyl-CoA dehydrogenase, mitochondrial"/>
    <property type="match status" value="1"/>
</dbReference>
<dbReference type="PIRSF" id="PIRSF016578">
    <property type="entry name" value="HsaA"/>
    <property type="match status" value="1"/>
</dbReference>
<evidence type="ECO:0000256" key="2">
    <source>
        <dbReference type="ARBA" id="ARBA00009347"/>
    </source>
</evidence>
<gene>
    <name evidence="10" type="ORF">F4Y42_09435</name>
</gene>
<dbReference type="PANTHER" id="PTHR43884:SF12">
    <property type="entry name" value="ISOVALERYL-COA DEHYDROGENASE, MITOCHONDRIAL-RELATED"/>
    <property type="match status" value="1"/>
</dbReference>
<dbReference type="AlphaFoldDB" id="A0A6B0YWA9"/>